<feature type="domain" description="ABC transmembrane type-1" evidence="8">
    <location>
        <begin position="57"/>
        <end position="246"/>
    </location>
</feature>
<sequence>MKIKFAENKIIPRLIWIAIILIIWQGISLTGIFSPLILPSALQVLKALYISFINGEMAGQTLLSLILILEGLILGIVLAFVLATLSMLSDTFRGLIDTFISIADPLPGIALLPIIILWAGTGTASILVIIVHSVIWPMILNILAGFKSIPKIYKEIGESYGLKPMGIISSIMIPASLPYLITGTKIGWSRAWRALLSAEMVFGAAQGMGGLGWYIFKNRVFMNTPGMYAGLIVIIAIGIVVEDLIFDRIENITVKRWGMTL</sequence>
<evidence type="ECO:0000256" key="2">
    <source>
        <dbReference type="ARBA" id="ARBA00022448"/>
    </source>
</evidence>
<feature type="transmembrane region" description="Helical" evidence="7">
    <location>
        <begin position="109"/>
        <end position="140"/>
    </location>
</feature>
<dbReference type="STRING" id="36849.OXPF_12110"/>
<keyword evidence="5 7" id="KW-1133">Transmembrane helix</keyword>
<name>A0A0P8YDJ6_9CLOT</name>
<keyword evidence="4 7" id="KW-0812">Transmembrane</keyword>
<evidence type="ECO:0000256" key="7">
    <source>
        <dbReference type="RuleBase" id="RU363032"/>
    </source>
</evidence>
<feature type="transmembrane region" description="Helical" evidence="7">
    <location>
        <begin position="62"/>
        <end position="88"/>
    </location>
</feature>
<feature type="transmembrane region" description="Helical" evidence="7">
    <location>
        <begin position="228"/>
        <end position="246"/>
    </location>
</feature>
<dbReference type="CDD" id="cd06261">
    <property type="entry name" value="TM_PBP2"/>
    <property type="match status" value="1"/>
</dbReference>
<dbReference type="GO" id="GO:0055085">
    <property type="term" value="P:transmembrane transport"/>
    <property type="evidence" value="ECO:0007669"/>
    <property type="project" value="InterPro"/>
</dbReference>
<dbReference type="Gene3D" id="1.10.3720.10">
    <property type="entry name" value="MetI-like"/>
    <property type="match status" value="1"/>
</dbReference>
<feature type="transmembrane region" description="Helical" evidence="7">
    <location>
        <begin position="160"/>
        <end position="182"/>
    </location>
</feature>
<dbReference type="Proteomes" id="UP000050326">
    <property type="component" value="Unassembled WGS sequence"/>
</dbReference>
<dbReference type="PROSITE" id="PS50928">
    <property type="entry name" value="ABC_TM1"/>
    <property type="match status" value="1"/>
</dbReference>
<evidence type="ECO:0000256" key="5">
    <source>
        <dbReference type="ARBA" id="ARBA00022989"/>
    </source>
</evidence>
<protein>
    <submittedName>
        <fullName evidence="9">Putative aliphatic sulfonates transport permease protein SsuC</fullName>
    </submittedName>
</protein>
<dbReference type="Pfam" id="PF00528">
    <property type="entry name" value="BPD_transp_1"/>
    <property type="match status" value="1"/>
</dbReference>
<dbReference type="PANTHER" id="PTHR30151">
    <property type="entry name" value="ALKANE SULFONATE ABC TRANSPORTER-RELATED, MEMBRANE SUBUNIT"/>
    <property type="match status" value="1"/>
</dbReference>
<feature type="transmembrane region" description="Helical" evidence="7">
    <location>
        <begin position="14"/>
        <end position="42"/>
    </location>
</feature>
<keyword evidence="6 7" id="KW-0472">Membrane</keyword>
<evidence type="ECO:0000259" key="8">
    <source>
        <dbReference type="PROSITE" id="PS50928"/>
    </source>
</evidence>
<dbReference type="AlphaFoldDB" id="A0A0P8YDJ6"/>
<comment type="caution">
    <text evidence="9">The sequence shown here is derived from an EMBL/GenBank/DDBJ whole genome shotgun (WGS) entry which is preliminary data.</text>
</comment>
<organism evidence="9 10">
    <name type="scientific">Oxobacter pfennigii</name>
    <dbReference type="NCBI Taxonomy" id="36849"/>
    <lineage>
        <taxon>Bacteria</taxon>
        <taxon>Bacillati</taxon>
        <taxon>Bacillota</taxon>
        <taxon>Clostridia</taxon>
        <taxon>Eubacteriales</taxon>
        <taxon>Clostridiaceae</taxon>
        <taxon>Oxobacter</taxon>
    </lineage>
</organism>
<evidence type="ECO:0000256" key="6">
    <source>
        <dbReference type="ARBA" id="ARBA00023136"/>
    </source>
</evidence>
<comment type="similarity">
    <text evidence="7">Belongs to the binding-protein-dependent transport system permease family.</text>
</comment>
<evidence type="ECO:0000313" key="10">
    <source>
        <dbReference type="Proteomes" id="UP000050326"/>
    </source>
</evidence>
<keyword evidence="10" id="KW-1185">Reference proteome</keyword>
<comment type="subcellular location">
    <subcellularLocation>
        <location evidence="1 7">Cell membrane</location>
        <topology evidence="1 7">Multi-pass membrane protein</topology>
    </subcellularLocation>
</comment>
<dbReference type="PANTHER" id="PTHR30151:SF16">
    <property type="entry name" value="ABC TRANSPORTER PERMEASE PROTEIN"/>
    <property type="match status" value="1"/>
</dbReference>
<feature type="transmembrane region" description="Helical" evidence="7">
    <location>
        <begin position="194"/>
        <end position="216"/>
    </location>
</feature>
<dbReference type="EMBL" id="LKET01000026">
    <property type="protein sequence ID" value="KPU45318.1"/>
    <property type="molecule type" value="Genomic_DNA"/>
</dbReference>
<keyword evidence="3" id="KW-1003">Cell membrane</keyword>
<gene>
    <name evidence="9" type="primary">ssuC_4</name>
    <name evidence="9" type="ORF">OXPF_12110</name>
</gene>
<dbReference type="InterPro" id="IPR035906">
    <property type="entry name" value="MetI-like_sf"/>
</dbReference>
<keyword evidence="2 7" id="KW-0813">Transport</keyword>
<evidence type="ECO:0000256" key="1">
    <source>
        <dbReference type="ARBA" id="ARBA00004651"/>
    </source>
</evidence>
<proteinExistence type="inferred from homology"/>
<accession>A0A0P8YDJ6</accession>
<dbReference type="InterPro" id="IPR000515">
    <property type="entry name" value="MetI-like"/>
</dbReference>
<evidence type="ECO:0000313" key="9">
    <source>
        <dbReference type="EMBL" id="KPU45318.1"/>
    </source>
</evidence>
<dbReference type="RefSeq" id="WP_054874301.1">
    <property type="nucleotide sequence ID" value="NZ_LKET01000026.1"/>
</dbReference>
<dbReference type="OrthoDB" id="9796361at2"/>
<dbReference type="GO" id="GO:0005886">
    <property type="term" value="C:plasma membrane"/>
    <property type="evidence" value="ECO:0007669"/>
    <property type="project" value="UniProtKB-SubCell"/>
</dbReference>
<evidence type="ECO:0000256" key="4">
    <source>
        <dbReference type="ARBA" id="ARBA00022692"/>
    </source>
</evidence>
<reference evidence="9 10" key="1">
    <citation type="submission" date="2015-09" db="EMBL/GenBank/DDBJ databases">
        <title>Genome sequence of Oxobacter pfennigii DSM 3222.</title>
        <authorList>
            <person name="Poehlein A."/>
            <person name="Bengelsdorf F.R."/>
            <person name="Schiel-Bengelsdorf B."/>
            <person name="Duerre P."/>
            <person name="Daniel R."/>
        </authorList>
    </citation>
    <scope>NUCLEOTIDE SEQUENCE [LARGE SCALE GENOMIC DNA]</scope>
    <source>
        <strain evidence="9 10">DSM 3222</strain>
    </source>
</reference>
<dbReference type="SUPFAM" id="SSF161098">
    <property type="entry name" value="MetI-like"/>
    <property type="match status" value="1"/>
</dbReference>
<evidence type="ECO:0000256" key="3">
    <source>
        <dbReference type="ARBA" id="ARBA00022475"/>
    </source>
</evidence>